<feature type="transmembrane region" description="Helical" evidence="5">
    <location>
        <begin position="407"/>
        <end position="427"/>
    </location>
</feature>
<dbReference type="InterPro" id="IPR045863">
    <property type="entry name" value="CorA_TM1_TM2"/>
</dbReference>
<evidence type="ECO:0000256" key="5">
    <source>
        <dbReference type="SAM" id="Phobius"/>
    </source>
</evidence>
<dbReference type="EMBL" id="BPWL01000003">
    <property type="protein sequence ID" value="GJJ08746.1"/>
    <property type="molecule type" value="Genomic_DNA"/>
</dbReference>
<dbReference type="GO" id="GO:0046873">
    <property type="term" value="F:metal ion transmembrane transporter activity"/>
    <property type="evidence" value="ECO:0007669"/>
    <property type="project" value="InterPro"/>
</dbReference>
<gene>
    <name evidence="6" type="ORF">Clacol_002965</name>
</gene>
<dbReference type="SUPFAM" id="SSF144083">
    <property type="entry name" value="Magnesium transport protein CorA, transmembrane region"/>
    <property type="match status" value="1"/>
</dbReference>
<reference evidence="6" key="1">
    <citation type="submission" date="2021-10" db="EMBL/GenBank/DDBJ databases">
        <title>De novo Genome Assembly of Clathrus columnatus (Basidiomycota, Fungi) Using Illumina and Nanopore Sequence Data.</title>
        <authorList>
            <person name="Ogiso-Tanaka E."/>
            <person name="Itagaki H."/>
            <person name="Hosoya T."/>
            <person name="Hosaka K."/>
        </authorList>
    </citation>
    <scope>NUCLEOTIDE SEQUENCE</scope>
    <source>
        <strain evidence="6">MO-923</strain>
    </source>
</reference>
<keyword evidence="2 5" id="KW-0812">Transmembrane</keyword>
<dbReference type="Pfam" id="PF01544">
    <property type="entry name" value="CorA"/>
    <property type="match status" value="1"/>
</dbReference>
<dbReference type="Proteomes" id="UP001050691">
    <property type="component" value="Unassembled WGS sequence"/>
</dbReference>
<comment type="caution">
    <text evidence="6">The sequence shown here is derived from an EMBL/GenBank/DDBJ whole genome shotgun (WGS) entry which is preliminary data.</text>
</comment>
<dbReference type="InterPro" id="IPR002523">
    <property type="entry name" value="MgTranspt_CorA/ZnTranspt_ZntB"/>
</dbReference>
<dbReference type="Gene3D" id="1.20.58.340">
    <property type="entry name" value="Magnesium transport protein CorA, transmembrane region"/>
    <property type="match status" value="1"/>
</dbReference>
<keyword evidence="3 5" id="KW-1133">Transmembrane helix</keyword>
<dbReference type="GO" id="GO:0016020">
    <property type="term" value="C:membrane"/>
    <property type="evidence" value="ECO:0007669"/>
    <property type="project" value="UniProtKB-SubCell"/>
</dbReference>
<evidence type="ECO:0000256" key="2">
    <source>
        <dbReference type="ARBA" id="ARBA00022692"/>
    </source>
</evidence>
<protein>
    <submittedName>
        <fullName evidence="6">Uncharacterized protein</fullName>
    </submittedName>
</protein>
<evidence type="ECO:0000256" key="3">
    <source>
        <dbReference type="ARBA" id="ARBA00022989"/>
    </source>
</evidence>
<keyword evidence="4 5" id="KW-0472">Membrane</keyword>
<comment type="subcellular location">
    <subcellularLocation>
        <location evidence="1">Membrane</location>
        <topology evidence="1">Multi-pass membrane protein</topology>
    </subcellularLocation>
</comment>
<feature type="transmembrane region" description="Helical" evidence="5">
    <location>
        <begin position="368"/>
        <end position="387"/>
    </location>
</feature>
<evidence type="ECO:0000256" key="4">
    <source>
        <dbReference type="ARBA" id="ARBA00023136"/>
    </source>
</evidence>
<evidence type="ECO:0000313" key="7">
    <source>
        <dbReference type="Proteomes" id="UP001050691"/>
    </source>
</evidence>
<organism evidence="6 7">
    <name type="scientific">Clathrus columnatus</name>
    <dbReference type="NCBI Taxonomy" id="1419009"/>
    <lineage>
        <taxon>Eukaryota</taxon>
        <taxon>Fungi</taxon>
        <taxon>Dikarya</taxon>
        <taxon>Basidiomycota</taxon>
        <taxon>Agaricomycotina</taxon>
        <taxon>Agaricomycetes</taxon>
        <taxon>Phallomycetidae</taxon>
        <taxon>Phallales</taxon>
        <taxon>Clathraceae</taxon>
        <taxon>Clathrus</taxon>
    </lineage>
</organism>
<evidence type="ECO:0000256" key="1">
    <source>
        <dbReference type="ARBA" id="ARBA00004141"/>
    </source>
</evidence>
<dbReference type="AlphaFoldDB" id="A0AAV5A259"/>
<name>A0AAV5A259_9AGAM</name>
<keyword evidence="7" id="KW-1185">Reference proteome</keyword>
<sequence>MTLQPPSIELSRVPSFERSFREETVQKRTLSKHRHASPSAPWPWIDLEDEIDPHAHAAIPRERHVCHHDIRKCVGCWEGYPQSLYPNWTWRQVDKSGITKILVPSSSCWIHYIDIDHDAHFATPIRYVCDDHNETTWKALQNTFNIILVLPDITITLAFPRVISRASDTSSKPGFNNDETIDTQKPLPLRAGVESSGRELVLDMLAMHMIRGQDANTIISYQPTVEDVAADSNLHNRVYMAGQSELTVLHDNDIVFTQELHRVRAYLLHYASLLEDFRKSVQFVCDTFNPAMSTLDLHEQELSKATMKKECDNLLVQIDRLQKSREMWDDRLGNVMQLGFSSVNINDSKYMKRLTEATVRDSAAMKQIAYLTMVFLPATFVASAFGMNVKEIAGDTVTGTLAHYVETAIPLTIATIWVIVALQAAWLNDGSQPRICLSLKPVNY</sequence>
<evidence type="ECO:0000313" key="6">
    <source>
        <dbReference type="EMBL" id="GJJ08746.1"/>
    </source>
</evidence>
<proteinExistence type="predicted"/>
<accession>A0AAV5A259</accession>